<feature type="compositionally biased region" description="Acidic residues" evidence="1">
    <location>
        <begin position="27"/>
        <end position="67"/>
    </location>
</feature>
<organism evidence="2 3">
    <name type="scientific">Prunus armeniaca</name>
    <name type="common">Apricot</name>
    <name type="synonym">Armeniaca vulgaris</name>
    <dbReference type="NCBI Taxonomy" id="36596"/>
    <lineage>
        <taxon>Eukaryota</taxon>
        <taxon>Viridiplantae</taxon>
        <taxon>Streptophyta</taxon>
        <taxon>Embryophyta</taxon>
        <taxon>Tracheophyta</taxon>
        <taxon>Spermatophyta</taxon>
        <taxon>Magnoliopsida</taxon>
        <taxon>eudicotyledons</taxon>
        <taxon>Gunneridae</taxon>
        <taxon>Pentapetalae</taxon>
        <taxon>rosids</taxon>
        <taxon>fabids</taxon>
        <taxon>Rosales</taxon>
        <taxon>Rosaceae</taxon>
        <taxon>Amygdaloideae</taxon>
        <taxon>Amygdaleae</taxon>
        <taxon>Prunus</taxon>
    </lineage>
</organism>
<evidence type="ECO:0000313" key="2">
    <source>
        <dbReference type="EMBL" id="CAB4277577.1"/>
    </source>
</evidence>
<evidence type="ECO:0000256" key="1">
    <source>
        <dbReference type="SAM" id="MobiDB-lite"/>
    </source>
</evidence>
<dbReference type="Proteomes" id="UP000507222">
    <property type="component" value="Unassembled WGS sequence"/>
</dbReference>
<gene>
    <name evidence="2" type="ORF">CURHAP_LOCUS27357</name>
</gene>
<proteinExistence type="predicted"/>
<protein>
    <submittedName>
        <fullName evidence="2">Uncharacterized protein</fullName>
    </submittedName>
</protein>
<feature type="region of interest" description="Disordered" evidence="1">
    <location>
        <begin position="25"/>
        <end position="74"/>
    </location>
</feature>
<sequence>MMMTVMAITVTMRRTRMMCKRYKECDNDYNDDNDGGNNDDEDDENEEEIEDDDEDNDNGDENEDDEEKYTSCEIDVFYQDF</sequence>
<dbReference type="EMBL" id="CAEKDK010000004">
    <property type="protein sequence ID" value="CAB4277577.1"/>
    <property type="molecule type" value="Genomic_DNA"/>
</dbReference>
<reference evidence="2 3" key="1">
    <citation type="submission" date="2020-05" db="EMBL/GenBank/DDBJ databases">
        <authorList>
            <person name="Campoy J."/>
            <person name="Schneeberger K."/>
            <person name="Spophaly S."/>
        </authorList>
    </citation>
    <scope>NUCLEOTIDE SEQUENCE [LARGE SCALE GENOMIC DNA]</scope>
    <source>
        <strain evidence="2">PruArmRojPasFocal</strain>
    </source>
</reference>
<dbReference type="AlphaFoldDB" id="A0A6J5UP84"/>
<accession>A0A6J5UP84</accession>
<evidence type="ECO:0000313" key="3">
    <source>
        <dbReference type="Proteomes" id="UP000507222"/>
    </source>
</evidence>
<name>A0A6J5UP84_PRUAR</name>